<dbReference type="EMBL" id="SLXF01000003">
    <property type="protein sequence ID" value="TCP08135.1"/>
    <property type="molecule type" value="Genomic_DNA"/>
</dbReference>
<dbReference type="PANTHER" id="PTHR48228">
    <property type="entry name" value="SUCCINYL-COA--D-CITRAMALATE COA-TRANSFERASE"/>
    <property type="match status" value="1"/>
</dbReference>
<dbReference type="InterPro" id="IPR023606">
    <property type="entry name" value="CoA-Trfase_III_dom_1_sf"/>
</dbReference>
<dbReference type="PANTHER" id="PTHR48228:SF5">
    <property type="entry name" value="ALPHA-METHYLACYL-COA RACEMASE"/>
    <property type="match status" value="1"/>
</dbReference>
<dbReference type="Proteomes" id="UP000239406">
    <property type="component" value="Unassembled WGS sequence"/>
</dbReference>
<evidence type="ECO:0000313" key="4">
    <source>
        <dbReference type="Proteomes" id="UP000294772"/>
    </source>
</evidence>
<comment type="caution">
    <text evidence="1">The sequence shown here is derived from an EMBL/GenBank/DDBJ whole genome shotgun (WGS) entry which is preliminary data.</text>
</comment>
<dbReference type="SUPFAM" id="SSF89796">
    <property type="entry name" value="CoA-transferase family III (CaiB/BaiF)"/>
    <property type="match status" value="1"/>
</dbReference>
<sequence length="364" mass="38381">MARLHEFLRGLRVVDLSRYLPGPLASLLLVDLGAEVVKVEPPGGEPMRQLGPRTADGQGAWHAALNAGKRIVELDLATGAGRDALLDLLAGADVLIESFRPGVMARLGLAFPMLRERFPRLVCVSLSGYGQDGPLAQAAGHDNNYLAQAGLLAGVGPAPEVPTLVWPPLADCLGSMFGLSALLAALLARERSGQGCHIDIALADVASPWLTLGLASLAAGEPPRRAQGLLDGGWACYGIYRTADGREVSLGAVEPKFWAAFCQAAGRPDWIARQDEPLPQQALRAEVAAFFAGLSAEDLERRFAGVDCCLARVLTLEEACASAHAQARQLVRRGQDGGLQALFPAWVDGAPPEARGAMRRGEPG</sequence>
<dbReference type="OrthoDB" id="5294844at2"/>
<dbReference type="AlphaFoldDB" id="A0A2S5T5R4"/>
<proteinExistence type="predicted"/>
<protein>
    <submittedName>
        <fullName evidence="1">Carnitine dehydratase</fullName>
    </submittedName>
    <submittedName>
        <fullName evidence="2">Crotonobetainyl-CoA:carnitine CoA-transferase CaiB-like acyl-CoA transferase</fullName>
    </submittedName>
</protein>
<reference evidence="2 4" key="2">
    <citation type="submission" date="2019-03" db="EMBL/GenBank/DDBJ databases">
        <title>Genomic Encyclopedia of Type Strains, Phase IV (KMG-IV): sequencing the most valuable type-strain genomes for metagenomic binning, comparative biology and taxonomic classification.</title>
        <authorList>
            <person name="Goeker M."/>
        </authorList>
    </citation>
    <scope>NUCLEOTIDE SEQUENCE [LARGE SCALE GENOMIC DNA]</scope>
    <source>
        <strain evidence="2 4">DSM 15264</strain>
    </source>
</reference>
<dbReference type="Gene3D" id="3.30.1540.10">
    <property type="entry name" value="formyl-coa transferase, domain 3"/>
    <property type="match status" value="1"/>
</dbReference>
<dbReference type="Proteomes" id="UP000294772">
    <property type="component" value="Unassembled WGS sequence"/>
</dbReference>
<evidence type="ECO:0000313" key="1">
    <source>
        <dbReference type="EMBL" id="PPE70207.1"/>
    </source>
</evidence>
<dbReference type="InterPro" id="IPR050509">
    <property type="entry name" value="CoA-transferase_III"/>
</dbReference>
<dbReference type="Gene3D" id="3.40.50.10540">
    <property type="entry name" value="Crotonobetainyl-coa:carnitine coa-transferase, domain 1"/>
    <property type="match status" value="1"/>
</dbReference>
<gene>
    <name evidence="1" type="ORF">C1702_08090</name>
    <name evidence="2" type="ORF">EV676_103168</name>
</gene>
<dbReference type="EMBL" id="PSNY01000007">
    <property type="protein sequence ID" value="PPE70207.1"/>
    <property type="molecule type" value="Genomic_DNA"/>
</dbReference>
<organism evidence="1 3">
    <name type="scientific">Caldimonas thermodepolymerans</name>
    <dbReference type="NCBI Taxonomy" id="215580"/>
    <lineage>
        <taxon>Bacteria</taxon>
        <taxon>Pseudomonadati</taxon>
        <taxon>Pseudomonadota</taxon>
        <taxon>Betaproteobacteria</taxon>
        <taxon>Burkholderiales</taxon>
        <taxon>Sphaerotilaceae</taxon>
        <taxon>Caldimonas</taxon>
    </lineage>
</organism>
<evidence type="ECO:0000313" key="2">
    <source>
        <dbReference type="EMBL" id="TCP08135.1"/>
    </source>
</evidence>
<evidence type="ECO:0000313" key="3">
    <source>
        <dbReference type="Proteomes" id="UP000239406"/>
    </source>
</evidence>
<accession>A0A2S5T5R4</accession>
<reference evidence="1 3" key="1">
    <citation type="submission" date="2018-02" db="EMBL/GenBank/DDBJ databases">
        <title>Reclassifiation of [Polyangium] brachysporum DSM 7029 as Guopingzhaonella breviflexa gen. nov., sp. nov., a member of the family Comamonadaceae.</title>
        <authorList>
            <person name="Tang B."/>
        </authorList>
    </citation>
    <scope>NUCLEOTIDE SEQUENCE [LARGE SCALE GENOMIC DNA]</scope>
    <source>
        <strain evidence="1 3">DSM 15344</strain>
    </source>
</reference>
<dbReference type="GO" id="GO:0003824">
    <property type="term" value="F:catalytic activity"/>
    <property type="evidence" value="ECO:0007669"/>
    <property type="project" value="InterPro"/>
</dbReference>
<dbReference type="Pfam" id="PF02515">
    <property type="entry name" value="CoA_transf_3"/>
    <property type="match status" value="1"/>
</dbReference>
<dbReference type="InterPro" id="IPR044855">
    <property type="entry name" value="CoA-Trfase_III_dom3_sf"/>
</dbReference>
<name>A0A2S5T5R4_9BURK</name>
<keyword evidence="3" id="KW-1185">Reference proteome</keyword>
<dbReference type="InterPro" id="IPR003673">
    <property type="entry name" value="CoA-Trfase_fam_III"/>
</dbReference>
<dbReference type="RefSeq" id="WP_104357182.1">
    <property type="nucleotide sequence ID" value="NZ_CALFFA010000006.1"/>
</dbReference>